<dbReference type="EMBL" id="CP043315">
    <property type="protein sequence ID" value="QEK38228.1"/>
    <property type="molecule type" value="Genomic_DNA"/>
</dbReference>
<gene>
    <name evidence="3" type="ORF">FZC35_02530</name>
</gene>
<feature type="transmembrane region" description="Helical" evidence="1">
    <location>
        <begin position="399"/>
        <end position="419"/>
    </location>
</feature>
<dbReference type="KEGG" id="cip:FZC35_02530"/>
<dbReference type="PANTHER" id="PTHR36153:SF1">
    <property type="entry name" value="TYPE VI SECRETION SYSTEM COMPONENT TSSM1"/>
    <property type="match status" value="1"/>
</dbReference>
<dbReference type="InterPro" id="IPR053156">
    <property type="entry name" value="T6SS_TssM-like"/>
</dbReference>
<keyword evidence="1" id="KW-1133">Transmembrane helix</keyword>
<dbReference type="SUPFAM" id="SSF52540">
    <property type="entry name" value="P-loop containing nucleoside triphosphate hydrolases"/>
    <property type="match status" value="1"/>
</dbReference>
<keyword evidence="4" id="KW-1185">Reference proteome</keyword>
<dbReference type="Pfam" id="PF14331">
    <property type="entry name" value="IcmF-related_N"/>
    <property type="match status" value="1"/>
</dbReference>
<accession>A0A5C0UDX9</accession>
<dbReference type="Proteomes" id="UP000325155">
    <property type="component" value="Chromosome"/>
</dbReference>
<evidence type="ECO:0000259" key="2">
    <source>
        <dbReference type="Pfam" id="PF14331"/>
    </source>
</evidence>
<reference evidence="3 4" key="1">
    <citation type="submission" date="2019-08" db="EMBL/GenBank/DDBJ databases">
        <title>Highly reduced genomes of protist endosymbionts show evolutionary convergence.</title>
        <authorList>
            <person name="George E."/>
            <person name="Husnik F."/>
            <person name="Tashyreva D."/>
            <person name="Prokopchuk G."/>
            <person name="Horak A."/>
            <person name="Kwong W.K."/>
            <person name="Lukes J."/>
            <person name="Keeling P.J."/>
        </authorList>
    </citation>
    <scope>NUCLEOTIDE SEQUENCE [LARGE SCALE GENOMIC DNA]</scope>
    <source>
        <strain evidence="3">1605</strain>
    </source>
</reference>
<keyword evidence="1" id="KW-0812">Transmembrane</keyword>
<dbReference type="InterPro" id="IPR025743">
    <property type="entry name" value="TssM1_N"/>
</dbReference>
<evidence type="ECO:0000256" key="1">
    <source>
        <dbReference type="SAM" id="Phobius"/>
    </source>
</evidence>
<dbReference type="PANTHER" id="PTHR36153">
    <property type="entry name" value="INNER MEMBRANE PROTEIN-RELATED"/>
    <property type="match status" value="1"/>
</dbReference>
<sequence>MFKIYNLLPTVLISSISATIFILLNKHHGKIPKAFKVSLIYLTKFKKYISDLFKFENVFDNRMKNSFDNNMHTLYSFLGNKDFKYKLPFIMIMGAEKSGKSSIINSLKLERTIDDLVEKNEFCDWFFFNDAVLLEMNSALFSSGEAYVSSDDSNWNKLLHLLSYHRPERPIDSLILTISMNDILDESMNLSNIAEHYYIKLWNMQKKFGVNIPIYIVITHTDLIPGFAHFANSLEYKLQNEMFGWSNPNYISGIEDIQFIENAIDQVIDRLLVLQQEIMISQIESPGGLFAFPFEMHKLRSKISEFLYYIFKRNSLHDSFMLRGIYFVGSARKNAYASHEFSQSLKSVEFGSIMHHSDFEAADDILFINNLFVDKIFKEKSIASSLSRRILDNSNKVRILQYLFMIMCLGGVVSLSHFYSRIYRTKSDFRQGVERIRLAVHNAKLVYKGTYDELDNSILEDQSLSLINAMNNINADGLFSYFLPPSWFSSLRYDINFMLGSACDVILFKFIASKFNLDLRNAIAGKVSFKNDNKKAFDPFVSDEFVEFYEYVKQVVKLENIYNKIQRIPYLHNIDDVAYVMKNLLNLDASHNLKKNKRIFSNVLKYAKFNINSIESYKKEIIFKAEYMFDKFINNALQYEKIIPNIVYIQTTLKKIEDKQNYDTEKLNSYFNDLASSFNNKKLMWVSEEKLGFNDNLNNMIYRIQDSHVLGPKVAHKMKKRISSRIISLKERMLTHRIPIIGSIFHKNENGVMLFSKNFSEFQGVLNLLAGKSFMKYRKVEMNYAIKDSLVKWNLNKLANIAKMIDEFRRFTDHNMLYQHEKATNAMSIVACNSIMKNISYTLSNSQTQFDTFDKEDALLSNISQNFKEAQKYLTKILDFIRFRNAVLFADLKNAIQKQSIKFIEKMNHMLVNKDLYNIAKSDFYFDENIRKADVEEYLVKQNEQITYLSELSEPAVRLLSKVSDMGQKIYSPTFLEWKTINESVEKNREGKANQIKSIEKFIKTYVLDRKDCSEILDIESSSNQDYFDRKKMDIISSIGNKCLFDNYNTVKVQYRKIRSYFNKYMAHRFPFNKKSNVEVTPEEARNFLAIWREKNMNIDLLSRYLKHKYTWAMFLYKMNSIIPWLESMSDIKKYPGSFLITLRTNRENEKLGDHLAIWNMKFGNQEVSMNMDPKEIELGNYDFSNTMKISKESNYAFEKGGSCEMKYKGFFGIIRLIDKFCAKNCNKGKKLKMKIPLRCGKELVVWCDVELKGNLMDWPNFPSYAAEFPAGEARLCSK</sequence>
<dbReference type="RefSeq" id="WP_148981075.1">
    <property type="nucleotide sequence ID" value="NZ_CP043315.1"/>
</dbReference>
<feature type="transmembrane region" description="Helical" evidence="1">
    <location>
        <begin position="6"/>
        <end position="24"/>
    </location>
</feature>
<proteinExistence type="predicted"/>
<evidence type="ECO:0000313" key="4">
    <source>
        <dbReference type="Proteomes" id="UP000325155"/>
    </source>
</evidence>
<keyword evidence="1" id="KW-0472">Membrane</keyword>
<dbReference type="OrthoDB" id="9758229at2"/>
<name>A0A5C0UDX9_9PROT</name>
<dbReference type="InterPro" id="IPR027417">
    <property type="entry name" value="P-loop_NTPase"/>
</dbReference>
<evidence type="ECO:0000313" key="3">
    <source>
        <dbReference type="EMBL" id="QEK38228.1"/>
    </source>
</evidence>
<dbReference type="AlphaFoldDB" id="A0A5C0UDX9"/>
<protein>
    <recommendedName>
        <fullName evidence="2">Type VI secretion system component TssM1 N-terminal domain-containing protein</fullName>
    </recommendedName>
</protein>
<feature type="domain" description="Type VI secretion system component TssM1 N-terminal" evidence="2">
    <location>
        <begin position="150"/>
        <end position="389"/>
    </location>
</feature>
<organism evidence="3 4">
    <name type="scientific">Candidatus Cytomitobacter indipagum</name>
    <dbReference type="NCBI Taxonomy" id="2601575"/>
    <lineage>
        <taxon>Bacteria</taxon>
        <taxon>Pseudomonadati</taxon>
        <taxon>Pseudomonadota</taxon>
        <taxon>Alphaproteobacteria</taxon>
        <taxon>Holosporales</taxon>
        <taxon>Holosporaceae</taxon>
        <taxon>Candidatus Cytomitobacter</taxon>
    </lineage>
</organism>